<protein>
    <recommendedName>
        <fullName evidence="5">RRM domain-containing protein</fullName>
    </recommendedName>
</protein>
<dbReference type="GO" id="GO:0003723">
    <property type="term" value="F:RNA binding"/>
    <property type="evidence" value="ECO:0007669"/>
    <property type="project" value="UniProtKB-KW"/>
</dbReference>
<dbReference type="PANTHER" id="PTHR15481:SF2">
    <property type="entry name" value="RNA-BINDING PROTEIN WITH SERINE-RICH DOMAIN 1"/>
    <property type="match status" value="1"/>
</dbReference>
<feature type="compositionally biased region" description="Basic residues" evidence="2">
    <location>
        <begin position="114"/>
        <end position="133"/>
    </location>
</feature>
<evidence type="ECO:0000256" key="1">
    <source>
        <dbReference type="ARBA" id="ARBA00022884"/>
    </source>
</evidence>
<dbReference type="GO" id="GO:0005737">
    <property type="term" value="C:cytoplasm"/>
    <property type="evidence" value="ECO:0007669"/>
    <property type="project" value="TreeGrafter"/>
</dbReference>
<dbReference type="PANTHER" id="PTHR15481">
    <property type="entry name" value="RIBONUCLEIC ACID BINDING PROTEIN S1"/>
    <property type="match status" value="1"/>
</dbReference>
<dbReference type="GO" id="GO:0000398">
    <property type="term" value="P:mRNA splicing, via spliceosome"/>
    <property type="evidence" value="ECO:0007669"/>
    <property type="project" value="TreeGrafter"/>
</dbReference>
<reference evidence="3" key="2">
    <citation type="submission" date="2014-03" db="EMBL/GenBank/DDBJ databases">
        <authorList>
            <person name="Genoscope - CEA"/>
        </authorList>
    </citation>
    <scope>NUCLEOTIDE SEQUENCE</scope>
</reference>
<evidence type="ECO:0000313" key="4">
    <source>
        <dbReference type="Proteomes" id="UP000193380"/>
    </source>
</evidence>
<evidence type="ECO:0000313" key="3">
    <source>
        <dbReference type="EMBL" id="CDQ67038.1"/>
    </source>
</evidence>
<dbReference type="STRING" id="8022.A0A060WIB0"/>
<dbReference type="Proteomes" id="UP000193380">
    <property type="component" value="Unassembled WGS sequence"/>
</dbReference>
<keyword evidence="1" id="KW-0694">RNA-binding</keyword>
<name>A0A060WIB0_ONCMY</name>
<dbReference type="AlphaFoldDB" id="A0A060WIB0"/>
<dbReference type="EMBL" id="FR904570">
    <property type="protein sequence ID" value="CDQ67038.1"/>
    <property type="molecule type" value="Genomic_DNA"/>
</dbReference>
<proteinExistence type="predicted"/>
<dbReference type="GO" id="GO:0005654">
    <property type="term" value="C:nucleoplasm"/>
    <property type="evidence" value="ECO:0007669"/>
    <property type="project" value="TreeGrafter"/>
</dbReference>
<gene>
    <name evidence="3" type="ORF">GSONMT00076811001</name>
</gene>
<sequence>MIDMPVDRLHPQLLKGYTYMEFEMVVEAEKGLKHMDGGQIDGQEIIAPAPLTGCLHNVATHPIPHKEKNEWQLTMYPLKCEDKDHLSVPWQISLLTFCLQPPLCLLRSRSPRRRSPVRRRTRLRSPGCRRHSSRASSNSSR</sequence>
<reference evidence="3" key="1">
    <citation type="journal article" date="2014" name="Nat. Commun.">
        <title>The rainbow trout genome provides novel insights into evolution after whole-genome duplication in vertebrates.</title>
        <authorList>
            <person name="Berthelot C."/>
            <person name="Brunet F."/>
            <person name="Chalopin D."/>
            <person name="Juanchich A."/>
            <person name="Bernard M."/>
            <person name="Noel B."/>
            <person name="Bento P."/>
            <person name="Da Silva C."/>
            <person name="Labadie K."/>
            <person name="Alberti A."/>
            <person name="Aury J.M."/>
            <person name="Louis A."/>
            <person name="Dehais P."/>
            <person name="Bardou P."/>
            <person name="Montfort J."/>
            <person name="Klopp C."/>
            <person name="Cabau C."/>
            <person name="Gaspin C."/>
            <person name="Thorgaard G.H."/>
            <person name="Boussaha M."/>
            <person name="Quillet E."/>
            <person name="Guyomard R."/>
            <person name="Galiana D."/>
            <person name="Bobe J."/>
            <person name="Volff J.N."/>
            <person name="Genet C."/>
            <person name="Wincker P."/>
            <person name="Jaillon O."/>
            <person name="Roest Crollius H."/>
            <person name="Guiguen Y."/>
        </authorList>
    </citation>
    <scope>NUCLEOTIDE SEQUENCE [LARGE SCALE GENOMIC DNA]</scope>
</reference>
<dbReference type="GO" id="GO:0061574">
    <property type="term" value="C:ASAP complex"/>
    <property type="evidence" value="ECO:0007669"/>
    <property type="project" value="TreeGrafter"/>
</dbReference>
<organism evidence="3 4">
    <name type="scientific">Oncorhynchus mykiss</name>
    <name type="common">Rainbow trout</name>
    <name type="synonym">Salmo gairdneri</name>
    <dbReference type="NCBI Taxonomy" id="8022"/>
    <lineage>
        <taxon>Eukaryota</taxon>
        <taxon>Metazoa</taxon>
        <taxon>Chordata</taxon>
        <taxon>Craniata</taxon>
        <taxon>Vertebrata</taxon>
        <taxon>Euteleostomi</taxon>
        <taxon>Actinopterygii</taxon>
        <taxon>Neopterygii</taxon>
        <taxon>Teleostei</taxon>
        <taxon>Protacanthopterygii</taxon>
        <taxon>Salmoniformes</taxon>
        <taxon>Salmonidae</taxon>
        <taxon>Salmoninae</taxon>
        <taxon>Oncorhynchus</taxon>
    </lineage>
</organism>
<accession>A0A060WIB0</accession>
<dbReference type="PaxDb" id="8022-A0A060WIB0"/>
<evidence type="ECO:0000256" key="2">
    <source>
        <dbReference type="SAM" id="MobiDB-lite"/>
    </source>
</evidence>
<evidence type="ECO:0008006" key="5">
    <source>
        <dbReference type="Google" id="ProtNLM"/>
    </source>
</evidence>
<feature type="region of interest" description="Disordered" evidence="2">
    <location>
        <begin position="114"/>
        <end position="141"/>
    </location>
</feature>